<reference evidence="2" key="1">
    <citation type="submission" date="2023-05" db="EMBL/GenBank/DDBJ databases">
        <authorList>
            <person name="Stuckert A."/>
        </authorList>
    </citation>
    <scope>NUCLEOTIDE SEQUENCE</scope>
</reference>
<evidence type="ECO:0000313" key="3">
    <source>
        <dbReference type="Proteomes" id="UP001162483"/>
    </source>
</evidence>
<feature type="non-terminal residue" evidence="2">
    <location>
        <position position="1"/>
    </location>
</feature>
<sequence>YKGAGRESSGHTPGQQRAGSEVLEEKAENGQGHKPGSVTSGQHGTEGQAEGWSGKPRVKQDTISRVRYNAEVGNGSNTGSGIRNRAQKTKGQFDIPL</sequence>
<feature type="region of interest" description="Disordered" evidence="1">
    <location>
        <begin position="1"/>
        <end position="97"/>
    </location>
</feature>
<dbReference type="Proteomes" id="UP001162483">
    <property type="component" value="Unassembled WGS sequence"/>
</dbReference>
<protein>
    <submittedName>
        <fullName evidence="2">Uncharacterized protein</fullName>
    </submittedName>
</protein>
<organism evidence="2 3">
    <name type="scientific">Staurois parvus</name>
    <dbReference type="NCBI Taxonomy" id="386267"/>
    <lineage>
        <taxon>Eukaryota</taxon>
        <taxon>Metazoa</taxon>
        <taxon>Chordata</taxon>
        <taxon>Craniata</taxon>
        <taxon>Vertebrata</taxon>
        <taxon>Euteleostomi</taxon>
        <taxon>Amphibia</taxon>
        <taxon>Batrachia</taxon>
        <taxon>Anura</taxon>
        <taxon>Neobatrachia</taxon>
        <taxon>Ranoidea</taxon>
        <taxon>Ranidae</taxon>
        <taxon>Staurois</taxon>
    </lineage>
</organism>
<feature type="non-terminal residue" evidence="2">
    <location>
        <position position="97"/>
    </location>
</feature>
<evidence type="ECO:0000313" key="2">
    <source>
        <dbReference type="EMBL" id="CAI9594152.1"/>
    </source>
</evidence>
<comment type="caution">
    <text evidence="2">The sequence shown here is derived from an EMBL/GenBank/DDBJ whole genome shotgun (WGS) entry which is preliminary data.</text>
</comment>
<proteinExistence type="predicted"/>
<accession>A0ABN9FBB8</accession>
<gene>
    <name evidence="2" type="ORF">SPARVUS_LOCUS11683811</name>
</gene>
<dbReference type="EMBL" id="CATNWA010016629">
    <property type="protein sequence ID" value="CAI9594152.1"/>
    <property type="molecule type" value="Genomic_DNA"/>
</dbReference>
<name>A0ABN9FBB8_9NEOB</name>
<keyword evidence="3" id="KW-1185">Reference proteome</keyword>
<evidence type="ECO:0000256" key="1">
    <source>
        <dbReference type="SAM" id="MobiDB-lite"/>
    </source>
</evidence>